<reference evidence="3" key="1">
    <citation type="submission" date="2016-06" db="UniProtKB">
        <authorList>
            <consortium name="WormBaseParasite"/>
        </authorList>
    </citation>
    <scope>IDENTIFICATION</scope>
</reference>
<accession>A0A182E696</accession>
<keyword evidence="2" id="KW-1185">Reference proteome</keyword>
<reference evidence="1 2" key="2">
    <citation type="submission" date="2018-08" db="EMBL/GenBank/DDBJ databases">
        <authorList>
            <person name="Laetsch R D."/>
            <person name="Stevens L."/>
            <person name="Kumar S."/>
            <person name="Blaxter L. M."/>
        </authorList>
    </citation>
    <scope>NUCLEOTIDE SEQUENCE [LARGE SCALE GENOMIC DNA]</scope>
</reference>
<evidence type="ECO:0000313" key="3">
    <source>
        <dbReference type="WBParaSite" id="nOo.2.0.1.t03532-RA"/>
    </source>
</evidence>
<name>A0A182E696_ONCOC</name>
<sequence>MNVLLAVISLSNDDSGELLRLFHFISSNKPVFETIPCWSRLEYAWMISLDNAALNRCAQIDNIGPRFPGDVIDCSRCQTDPSRINRMRRTRKKRSLSWMPRAFYRPMTSSLVIILCYWDGMKRFRS</sequence>
<gene>
    <name evidence="1" type="ORF">NOO_LOCUS3532</name>
</gene>
<organism evidence="3">
    <name type="scientific">Onchocerca ochengi</name>
    <name type="common">Filarial nematode worm</name>
    <dbReference type="NCBI Taxonomy" id="42157"/>
    <lineage>
        <taxon>Eukaryota</taxon>
        <taxon>Metazoa</taxon>
        <taxon>Ecdysozoa</taxon>
        <taxon>Nematoda</taxon>
        <taxon>Chromadorea</taxon>
        <taxon>Rhabditida</taxon>
        <taxon>Spirurina</taxon>
        <taxon>Spiruromorpha</taxon>
        <taxon>Filarioidea</taxon>
        <taxon>Onchocercidae</taxon>
        <taxon>Onchocerca</taxon>
    </lineage>
</organism>
<protein>
    <submittedName>
        <fullName evidence="3">Transposase</fullName>
    </submittedName>
</protein>
<dbReference type="Proteomes" id="UP000271087">
    <property type="component" value="Unassembled WGS sequence"/>
</dbReference>
<evidence type="ECO:0000313" key="1">
    <source>
        <dbReference type="EMBL" id="VDK69502.1"/>
    </source>
</evidence>
<dbReference type="EMBL" id="UYRW01000683">
    <property type="protein sequence ID" value="VDK69502.1"/>
    <property type="molecule type" value="Genomic_DNA"/>
</dbReference>
<dbReference type="AlphaFoldDB" id="A0A182E696"/>
<evidence type="ECO:0000313" key="2">
    <source>
        <dbReference type="Proteomes" id="UP000271087"/>
    </source>
</evidence>
<dbReference type="WBParaSite" id="nOo.2.0.1.t03532-RA">
    <property type="protein sequence ID" value="nOo.2.0.1.t03532-RA"/>
    <property type="gene ID" value="nOo.2.0.1.g03532"/>
</dbReference>
<proteinExistence type="predicted"/>